<evidence type="ECO:0000256" key="1">
    <source>
        <dbReference type="SAM" id="MobiDB-lite"/>
    </source>
</evidence>
<feature type="region of interest" description="Disordered" evidence="1">
    <location>
        <begin position="357"/>
        <end position="377"/>
    </location>
</feature>
<dbReference type="SMART" id="SM00894">
    <property type="entry name" value="Excalibur"/>
    <property type="match status" value="1"/>
</dbReference>
<dbReference type="PANTHER" id="PTHR24094">
    <property type="entry name" value="SECRETED PROTEIN"/>
    <property type="match status" value="1"/>
</dbReference>
<dbReference type="Proteomes" id="UP001595797">
    <property type="component" value="Unassembled WGS sequence"/>
</dbReference>
<feature type="compositionally biased region" description="Low complexity" evidence="1">
    <location>
        <begin position="42"/>
        <end position="75"/>
    </location>
</feature>
<organism evidence="4 5">
    <name type="scientific">Kocuria oceani</name>
    <dbReference type="NCBI Taxonomy" id="988827"/>
    <lineage>
        <taxon>Bacteria</taxon>
        <taxon>Bacillati</taxon>
        <taxon>Actinomycetota</taxon>
        <taxon>Actinomycetes</taxon>
        <taxon>Micrococcales</taxon>
        <taxon>Micrococcaceae</taxon>
        <taxon>Kocuria</taxon>
    </lineage>
</organism>
<gene>
    <name evidence="4" type="ORF">ACFPCS_11290</name>
</gene>
<feature type="compositionally biased region" description="Pro residues" evidence="1">
    <location>
        <begin position="317"/>
        <end position="331"/>
    </location>
</feature>
<feature type="region of interest" description="Disordered" evidence="1">
    <location>
        <begin position="317"/>
        <end position="341"/>
    </location>
</feature>
<dbReference type="RefSeq" id="WP_277551929.1">
    <property type="nucleotide sequence ID" value="NZ_JARAMH010000015.1"/>
</dbReference>
<evidence type="ECO:0000313" key="4">
    <source>
        <dbReference type="EMBL" id="MFC4904149.1"/>
    </source>
</evidence>
<comment type="caution">
    <text evidence="4">The sequence shown here is derived from an EMBL/GenBank/DDBJ whole genome shotgun (WGS) entry which is preliminary data.</text>
</comment>
<dbReference type="Pfam" id="PF05901">
    <property type="entry name" value="Excalibur"/>
    <property type="match status" value="1"/>
</dbReference>
<evidence type="ECO:0000256" key="2">
    <source>
        <dbReference type="SAM" id="SignalP"/>
    </source>
</evidence>
<dbReference type="EMBL" id="JBHSIW010000014">
    <property type="protein sequence ID" value="MFC4904149.1"/>
    <property type="molecule type" value="Genomic_DNA"/>
</dbReference>
<dbReference type="InterPro" id="IPR008613">
    <property type="entry name" value="Excalibur_Ca-bd_domain"/>
</dbReference>
<feature type="domain" description="Excalibur calcium-binding" evidence="3">
    <location>
        <begin position="340"/>
        <end position="376"/>
    </location>
</feature>
<accession>A0ABV9TJN7</accession>
<sequence length="377" mass="38287">MPLFLSASRRARGRTAAAWTSAAMALALLTGCTSAPADPGGSPATAASTASSSPTASSASAEPATTPAQSPAAPAAASSEALTALNGLKVAARGTMSDYDRDRLFGGWIDADGDCEDTRQEILHRDLDDVVSADGCKVDSGVLNPDPYTDTTINFVRGPATSSDVQIDHVVSLGNAWITGARNLSQDQRVELANDPLNLLAVDGPTNQAKSDKPADQWLPPNVDFRCEFVAIQIAVKAKYELWVTVPEKTAMTEVLADCEGQELPTAAVLTDIDANAPAPVVEAPEPAPAPVRKAPEPAPVVPEPVVPEPAPVAPAPVAPAPKPEPVPAAPAAPAGPAGGFANCSAAKAAGAAPLYAGSPGYAPKLDRDGDGVACES</sequence>
<evidence type="ECO:0000259" key="3">
    <source>
        <dbReference type="SMART" id="SM00894"/>
    </source>
</evidence>
<reference evidence="5" key="1">
    <citation type="journal article" date="2019" name="Int. J. Syst. Evol. Microbiol.">
        <title>The Global Catalogue of Microorganisms (GCM) 10K type strain sequencing project: providing services to taxonomists for standard genome sequencing and annotation.</title>
        <authorList>
            <consortium name="The Broad Institute Genomics Platform"/>
            <consortium name="The Broad Institute Genome Sequencing Center for Infectious Disease"/>
            <person name="Wu L."/>
            <person name="Ma J."/>
        </authorList>
    </citation>
    <scope>NUCLEOTIDE SEQUENCE [LARGE SCALE GENOMIC DNA]</scope>
    <source>
        <strain evidence="5">CGMCC 4.6946</strain>
    </source>
</reference>
<evidence type="ECO:0000313" key="5">
    <source>
        <dbReference type="Proteomes" id="UP001595797"/>
    </source>
</evidence>
<proteinExistence type="predicted"/>
<keyword evidence="2" id="KW-0732">Signal</keyword>
<dbReference type="InterPro" id="IPR011089">
    <property type="entry name" value="GmrSD_C"/>
</dbReference>
<keyword evidence="5" id="KW-1185">Reference proteome</keyword>
<dbReference type="PANTHER" id="PTHR24094:SF15">
    <property type="entry name" value="AMP-DEPENDENT SYNTHETASE_LIGASE DOMAIN-CONTAINING PROTEIN-RELATED"/>
    <property type="match status" value="1"/>
</dbReference>
<dbReference type="Pfam" id="PF07510">
    <property type="entry name" value="GmrSD_C"/>
    <property type="match status" value="1"/>
</dbReference>
<name>A0ABV9TJN7_9MICC</name>
<feature type="compositionally biased region" description="Low complexity" evidence="1">
    <location>
        <begin position="332"/>
        <end position="341"/>
    </location>
</feature>
<feature type="chain" id="PRO_5047185687" evidence="2">
    <location>
        <begin position="38"/>
        <end position="377"/>
    </location>
</feature>
<protein>
    <submittedName>
        <fullName evidence="4">Excalibur calcium-binding domain-containing protein</fullName>
    </submittedName>
</protein>
<feature type="signal peptide" evidence="2">
    <location>
        <begin position="1"/>
        <end position="37"/>
    </location>
</feature>
<feature type="region of interest" description="Disordered" evidence="1">
    <location>
        <begin position="37"/>
        <end position="75"/>
    </location>
</feature>